<evidence type="ECO:0000256" key="2">
    <source>
        <dbReference type="ARBA" id="ARBA00004173"/>
    </source>
</evidence>
<evidence type="ECO:0000313" key="11">
    <source>
        <dbReference type="EMBL" id="OMH83753.1"/>
    </source>
</evidence>
<dbReference type="Proteomes" id="UP000188320">
    <property type="component" value="Unassembled WGS sequence"/>
</dbReference>
<proteinExistence type="inferred from homology"/>
<keyword evidence="8" id="KW-0496">Mitochondrion</keyword>
<evidence type="ECO:0000256" key="1">
    <source>
        <dbReference type="ARBA" id="ARBA00003195"/>
    </source>
</evidence>
<dbReference type="PANTHER" id="PTHR13344">
    <property type="entry name" value="NADH-UBIQUINONE OXIDOREDUCTASE"/>
    <property type="match status" value="1"/>
</dbReference>
<dbReference type="PANTHER" id="PTHR13344:SF0">
    <property type="entry name" value="NADH DEHYDROGENASE [UBIQUINONE] 1 ALPHA SUBCOMPLEX SUBUNIT 8"/>
    <property type="match status" value="1"/>
</dbReference>
<comment type="caution">
    <text evidence="11">The sequence shown here is derived from an EMBL/GenBank/DDBJ whole genome shotgun (WGS) entry which is preliminary data.</text>
</comment>
<comment type="function">
    <text evidence="1">Accessory subunit of the mitochondrial membrane respiratory chain NADH dehydrogenase (Complex I), that is believed not to be involved in catalysis. Complex I functions in the transfer of electrons from NADH to the respiratory chain. The immediate electron acceptor for the enzyme is believed to be ubiquinone.</text>
</comment>
<keyword evidence="4" id="KW-0813">Transport</keyword>
<dbReference type="Gene3D" id="1.10.287.2900">
    <property type="match status" value="1"/>
</dbReference>
<evidence type="ECO:0000256" key="8">
    <source>
        <dbReference type="ARBA" id="ARBA00023128"/>
    </source>
</evidence>
<evidence type="ECO:0000256" key="5">
    <source>
        <dbReference type="ARBA" id="ARBA00022660"/>
    </source>
</evidence>
<sequence>MASTRRNSYMPATEWVDPTPLPADDPHIDPNTPELGLTSAPLKSVAFFLGAVCKDKTDDFMLCKQDNNDPKACLSQGKQVTDCGIEVVNKVKQHCADSFANHWKCLDLNNQEYKSCRPQERTFNECIFTSLGWQKTIPGAPKDKQGEVQQIWNKKNQIFS</sequence>
<keyword evidence="12" id="KW-1185">Reference proteome</keyword>
<evidence type="ECO:0000256" key="9">
    <source>
        <dbReference type="ARBA" id="ARBA00023157"/>
    </source>
</evidence>
<evidence type="ECO:0000256" key="4">
    <source>
        <dbReference type="ARBA" id="ARBA00022448"/>
    </source>
</evidence>
<reference evidence="12" key="1">
    <citation type="submission" date="2017-01" db="EMBL/GenBank/DDBJ databases">
        <authorList>
            <person name="Wang Y."/>
            <person name="White M."/>
            <person name="Kvist S."/>
            <person name="Moncalvo J.-M."/>
        </authorList>
    </citation>
    <scope>NUCLEOTIDE SEQUENCE [LARGE SCALE GENOMIC DNA]</scope>
    <source>
        <strain evidence="12">COL-18-3</strain>
    </source>
</reference>
<dbReference type="OrthoDB" id="276296at2759"/>
<accession>A0A1R1PS85</accession>
<keyword evidence="5" id="KW-0679">Respiratory chain</keyword>
<comment type="subcellular location">
    <subcellularLocation>
        <location evidence="2">Mitochondrion</location>
    </subcellularLocation>
</comment>
<dbReference type="GO" id="GO:0005739">
    <property type="term" value="C:mitochondrion"/>
    <property type="evidence" value="ECO:0007669"/>
    <property type="project" value="UniProtKB-SubCell"/>
</dbReference>
<dbReference type="EMBL" id="LSSK01000317">
    <property type="protein sequence ID" value="OMH83753.1"/>
    <property type="molecule type" value="Genomic_DNA"/>
</dbReference>
<dbReference type="InterPro" id="IPR016680">
    <property type="entry name" value="NDUFA8"/>
</dbReference>
<dbReference type="AlphaFoldDB" id="A0A1R1PS85"/>
<feature type="region of interest" description="Disordered" evidence="10">
    <location>
        <begin position="1"/>
        <end position="29"/>
    </location>
</feature>
<organism evidence="11 12">
    <name type="scientific">Zancudomyces culisetae</name>
    <name type="common">Gut fungus</name>
    <name type="synonym">Smittium culisetae</name>
    <dbReference type="NCBI Taxonomy" id="1213189"/>
    <lineage>
        <taxon>Eukaryota</taxon>
        <taxon>Fungi</taxon>
        <taxon>Fungi incertae sedis</taxon>
        <taxon>Zoopagomycota</taxon>
        <taxon>Kickxellomycotina</taxon>
        <taxon>Harpellomycetes</taxon>
        <taxon>Harpellales</taxon>
        <taxon>Legeriomycetaceae</taxon>
        <taxon>Zancudomyces</taxon>
    </lineage>
</organism>
<keyword evidence="7" id="KW-0249">Electron transport</keyword>
<evidence type="ECO:0000256" key="10">
    <source>
        <dbReference type="SAM" id="MobiDB-lite"/>
    </source>
</evidence>
<evidence type="ECO:0000256" key="6">
    <source>
        <dbReference type="ARBA" id="ARBA00022737"/>
    </source>
</evidence>
<evidence type="ECO:0000256" key="3">
    <source>
        <dbReference type="ARBA" id="ARBA00010705"/>
    </source>
</evidence>
<protein>
    <submittedName>
        <fullName evidence="11">NADH-ubiquinone oxidoreductase</fullName>
    </submittedName>
</protein>
<keyword evidence="11" id="KW-0830">Ubiquinone</keyword>
<evidence type="ECO:0000313" key="12">
    <source>
        <dbReference type="Proteomes" id="UP000188320"/>
    </source>
</evidence>
<dbReference type="GO" id="GO:0006120">
    <property type="term" value="P:mitochondrial electron transport, NADH to ubiquinone"/>
    <property type="evidence" value="ECO:0007669"/>
    <property type="project" value="InterPro"/>
</dbReference>
<keyword evidence="9" id="KW-1015">Disulfide bond</keyword>
<gene>
    <name evidence="11" type="ORF">AX774_g2737</name>
</gene>
<keyword evidence="6" id="KW-0677">Repeat</keyword>
<name>A0A1R1PS85_ZANCU</name>
<evidence type="ECO:0000256" key="7">
    <source>
        <dbReference type="ARBA" id="ARBA00022982"/>
    </source>
</evidence>
<comment type="similarity">
    <text evidence="3">Belongs to the complex I NDUFA8 subunit family.</text>
</comment>